<evidence type="ECO:0000313" key="1">
    <source>
        <dbReference type="EMBL" id="AZR60319.1"/>
    </source>
</evidence>
<reference evidence="1 2" key="1">
    <citation type="submission" date="2018-12" db="EMBL/GenBank/DDBJ databases">
        <title>Genome sequencing of Eikenella corrodens KCOM 3110 (= JS217).</title>
        <authorList>
            <person name="Koo J.-K."/>
            <person name="Park S.-N."/>
            <person name="Lim Y.K."/>
        </authorList>
    </citation>
    <scope>NUCLEOTIDE SEQUENCE [LARGE SCALE GENOMIC DNA]</scope>
    <source>
        <strain evidence="1 2">KCOM 3110</strain>
    </source>
</reference>
<dbReference type="OrthoDB" id="8912619at2"/>
<dbReference type="RefSeq" id="WP_126983787.1">
    <property type="nucleotide sequence ID" value="NZ_CP034670.1"/>
</dbReference>
<dbReference type="Proteomes" id="UP000282435">
    <property type="component" value="Chromosome"/>
</dbReference>
<gene>
    <name evidence="1" type="ORF">ELB75_10015</name>
</gene>
<protein>
    <submittedName>
        <fullName evidence="1">Uncharacterized protein</fullName>
    </submittedName>
</protein>
<sequence length="122" mass="14857">MEERRNYIELKQDYMLIAFDACASKFHLGKVDKWVDNETEYGYVDYNFECCFRLPIDHLMWYVISIIVHAGRNYTCHKIRLREIKEILRKNNINNLISDFDEEEREEFMRDLNLVLQNQKLA</sequence>
<name>A0A3S9SLE3_EIKCO</name>
<organism evidence="1 2">
    <name type="scientific">Eikenella corrodens</name>
    <dbReference type="NCBI Taxonomy" id="539"/>
    <lineage>
        <taxon>Bacteria</taxon>
        <taxon>Pseudomonadati</taxon>
        <taxon>Pseudomonadota</taxon>
        <taxon>Betaproteobacteria</taxon>
        <taxon>Neisseriales</taxon>
        <taxon>Neisseriaceae</taxon>
        <taxon>Eikenella</taxon>
    </lineage>
</organism>
<accession>A0A3S9SLE3</accession>
<evidence type="ECO:0000313" key="2">
    <source>
        <dbReference type="Proteomes" id="UP000282435"/>
    </source>
</evidence>
<proteinExistence type="predicted"/>
<dbReference type="AlphaFoldDB" id="A0A3S9SLE3"/>
<dbReference type="EMBL" id="CP034670">
    <property type="protein sequence ID" value="AZR60319.1"/>
    <property type="molecule type" value="Genomic_DNA"/>
</dbReference>